<sequence>MKLNKIGEIKHKNILLLQGPMGSFFKRLDKVFREKGATTYRIGFNAGDAFFSYRDNYTPYKDTRKNWVSFIEAFLHQKKIDQIYLFGDCRFYQSQAIQVAKALGIDVFVFEEGYLRPNYITLEKFGVNHFSVMRRDRAFYDQLDLNHFPDPSSEDAHFSAYKMIFSAIVYYFMGNVLYFLYPHYQHHRGFSGFREAFFGIRNLYRKQKYKITERGLLKSLVLERKKQYFFVPLQTHNDFQILQHSGYRSLEKFIIEVIESFAKQANQDDYLLFKHHPVDRGRMEYSAFINRQASKYGVEHRVNVVHDLYLPTCLQNAKGTITINSTVGLSSIYHGTPVLTLGYALYDIEGLTNKGVKLDDFWHSQAKPDSVLFEKYRRYLIQNTQLNGSFYGKMPDFED</sequence>
<feature type="transmembrane region" description="Helical" evidence="1">
    <location>
        <begin position="163"/>
        <end position="181"/>
    </location>
</feature>
<keyword evidence="1" id="KW-0472">Membrane</keyword>
<dbReference type="RefSeq" id="WP_237262892.1">
    <property type="nucleotide sequence ID" value="NZ_AP024202.1"/>
</dbReference>
<dbReference type="CDD" id="cd16441">
    <property type="entry name" value="beta_Kdo_transferase_KpsS"/>
    <property type="match status" value="1"/>
</dbReference>
<evidence type="ECO:0000313" key="2">
    <source>
        <dbReference type="EMBL" id="BCN92733.1"/>
    </source>
</evidence>
<dbReference type="InterPro" id="IPR007833">
    <property type="entry name" value="Capsule_polysaccharide_synth"/>
</dbReference>
<keyword evidence="1" id="KW-0812">Transmembrane</keyword>
<gene>
    <name evidence="2" type="ORF">THMIRHAM_05180</name>
</gene>
<dbReference type="Proteomes" id="UP001054820">
    <property type="component" value="Chromosome"/>
</dbReference>
<dbReference type="Pfam" id="PF05159">
    <property type="entry name" value="Capsule_synth"/>
    <property type="match status" value="1"/>
</dbReference>
<keyword evidence="1" id="KW-1133">Transmembrane helix</keyword>
<evidence type="ECO:0000256" key="1">
    <source>
        <dbReference type="SAM" id="Phobius"/>
    </source>
</evidence>
<proteinExistence type="predicted"/>
<keyword evidence="3" id="KW-1185">Reference proteome</keyword>
<dbReference type="EMBL" id="AP024202">
    <property type="protein sequence ID" value="BCN92733.1"/>
    <property type="molecule type" value="Genomic_DNA"/>
</dbReference>
<name>A0ABN6CV04_9GAMM</name>
<organism evidence="2 3">
    <name type="scientific">Thiomicrorhabdus immobilis</name>
    <dbReference type="NCBI Taxonomy" id="2791037"/>
    <lineage>
        <taxon>Bacteria</taxon>
        <taxon>Pseudomonadati</taxon>
        <taxon>Pseudomonadota</taxon>
        <taxon>Gammaproteobacteria</taxon>
        <taxon>Thiotrichales</taxon>
        <taxon>Piscirickettsiaceae</taxon>
        <taxon>Thiomicrorhabdus</taxon>
    </lineage>
</organism>
<accession>A0ABN6CV04</accession>
<protein>
    <submittedName>
        <fullName evidence="2">Capsular polysaccharide biosynthesis protein</fullName>
    </submittedName>
</protein>
<reference evidence="2" key="1">
    <citation type="journal article" date="2022" name="Arch. Microbiol.">
        <title>Thiomicrorhabdus immobilis sp. nov., a mesophilic sulfur-oxidizing bacterium isolated from sediment of a brackish lake in northern Japan.</title>
        <authorList>
            <person name="Kojima H."/>
            <person name="Mochizuki J."/>
            <person name="Kanda M."/>
            <person name="Watanabe T."/>
            <person name="Fukui M."/>
        </authorList>
    </citation>
    <scope>NUCLEOTIDE SEQUENCE</scope>
    <source>
        <strain evidence="2">Am19</strain>
    </source>
</reference>
<evidence type="ECO:0000313" key="3">
    <source>
        <dbReference type="Proteomes" id="UP001054820"/>
    </source>
</evidence>